<proteinExistence type="predicted"/>
<keyword evidence="3" id="KW-1185">Reference proteome</keyword>
<comment type="caution">
    <text evidence="2">The sequence shown here is derived from an EMBL/GenBank/DDBJ whole genome shotgun (WGS) entry which is preliminary data.</text>
</comment>
<accession>A0A1L8CWY4</accession>
<evidence type="ECO:0000313" key="3">
    <source>
        <dbReference type="Proteomes" id="UP000187485"/>
    </source>
</evidence>
<dbReference type="EMBL" id="BDJK01000045">
    <property type="protein sequence ID" value="GAV23374.1"/>
    <property type="molecule type" value="Genomic_DNA"/>
</dbReference>
<sequence length="42" mass="5176">MQKKKNLSEVERLRFELAKAEVELAKLKKLYKIERRFAQRKK</sequence>
<reference evidence="3" key="1">
    <citation type="submission" date="2016-12" db="EMBL/GenBank/DDBJ databases">
        <title>Draft Genome Sequences od Carboxydothermus pertinax and islandicus, Hydrogenogenic Carboxydotrophic Bacteria.</title>
        <authorList>
            <person name="Fukuyama Y."/>
            <person name="Ohmae K."/>
            <person name="Yoneda Y."/>
            <person name="Yoshida T."/>
            <person name="Sako Y."/>
        </authorList>
    </citation>
    <scope>NUCLEOTIDE SEQUENCE [LARGE SCALE GENOMIC DNA]</scope>
    <source>
        <strain evidence="3">Ug1</strain>
    </source>
</reference>
<keyword evidence="1" id="KW-0175">Coiled coil</keyword>
<evidence type="ECO:0000256" key="1">
    <source>
        <dbReference type="SAM" id="Coils"/>
    </source>
</evidence>
<protein>
    <submittedName>
        <fullName evidence="2">Uncharacterized protein BN742_00752</fullName>
    </submittedName>
</protein>
<name>A0A1L8CWY4_9THEO</name>
<gene>
    <name evidence="2" type="ORF">cpu_18840</name>
</gene>
<evidence type="ECO:0000313" key="2">
    <source>
        <dbReference type="EMBL" id="GAV23374.1"/>
    </source>
</evidence>
<feature type="coiled-coil region" evidence="1">
    <location>
        <begin position="3"/>
        <end position="30"/>
    </location>
</feature>
<dbReference type="Proteomes" id="UP000187485">
    <property type="component" value="Unassembled WGS sequence"/>
</dbReference>
<dbReference type="AlphaFoldDB" id="A0A1L8CWY4"/>
<organism evidence="2 3">
    <name type="scientific">Carboxydothermus pertinax</name>
    <dbReference type="NCBI Taxonomy" id="870242"/>
    <lineage>
        <taxon>Bacteria</taxon>
        <taxon>Bacillati</taxon>
        <taxon>Bacillota</taxon>
        <taxon>Clostridia</taxon>
        <taxon>Thermoanaerobacterales</taxon>
        <taxon>Thermoanaerobacteraceae</taxon>
        <taxon>Carboxydothermus</taxon>
    </lineage>
</organism>